<feature type="region of interest" description="Disordered" evidence="1">
    <location>
        <begin position="1"/>
        <end position="29"/>
    </location>
</feature>
<feature type="compositionally biased region" description="Polar residues" evidence="1">
    <location>
        <begin position="88"/>
        <end position="98"/>
    </location>
</feature>
<organism evidence="2 3">
    <name type="scientific">Elysia crispata</name>
    <name type="common">lettuce slug</name>
    <dbReference type="NCBI Taxonomy" id="231223"/>
    <lineage>
        <taxon>Eukaryota</taxon>
        <taxon>Metazoa</taxon>
        <taxon>Spiralia</taxon>
        <taxon>Lophotrochozoa</taxon>
        <taxon>Mollusca</taxon>
        <taxon>Gastropoda</taxon>
        <taxon>Heterobranchia</taxon>
        <taxon>Euthyneura</taxon>
        <taxon>Panpulmonata</taxon>
        <taxon>Sacoglossa</taxon>
        <taxon>Placobranchoidea</taxon>
        <taxon>Plakobranchidae</taxon>
        <taxon>Elysia</taxon>
    </lineage>
</organism>
<feature type="region of interest" description="Disordered" evidence="1">
    <location>
        <begin position="41"/>
        <end position="98"/>
    </location>
</feature>
<dbReference type="Proteomes" id="UP001283361">
    <property type="component" value="Unassembled WGS sequence"/>
</dbReference>
<gene>
    <name evidence="2" type="ORF">RRG08_002131</name>
</gene>
<proteinExistence type="predicted"/>
<protein>
    <submittedName>
        <fullName evidence="2">Uncharacterized protein</fullName>
    </submittedName>
</protein>
<dbReference type="AlphaFoldDB" id="A0AAE0YTL7"/>
<dbReference type="EMBL" id="JAWDGP010005467">
    <property type="protein sequence ID" value="KAK3756815.1"/>
    <property type="molecule type" value="Genomic_DNA"/>
</dbReference>
<keyword evidence="3" id="KW-1185">Reference proteome</keyword>
<accession>A0AAE0YTL7</accession>
<evidence type="ECO:0000313" key="2">
    <source>
        <dbReference type="EMBL" id="KAK3756815.1"/>
    </source>
</evidence>
<feature type="compositionally biased region" description="Basic and acidic residues" evidence="1">
    <location>
        <begin position="14"/>
        <end position="29"/>
    </location>
</feature>
<feature type="compositionally biased region" description="Polar residues" evidence="1">
    <location>
        <begin position="47"/>
        <end position="68"/>
    </location>
</feature>
<sequence>MTLCLKDSPADISTIDKSKGEESSHTFLDMQERYTDVDTASYVSGGKHSNVSRLTVSDTRHSNISGRTVSDDKYSNISGRTVSDDKYSNISGRTVTEV</sequence>
<name>A0AAE0YTL7_9GAST</name>
<evidence type="ECO:0000256" key="1">
    <source>
        <dbReference type="SAM" id="MobiDB-lite"/>
    </source>
</evidence>
<evidence type="ECO:0000313" key="3">
    <source>
        <dbReference type="Proteomes" id="UP001283361"/>
    </source>
</evidence>
<comment type="caution">
    <text evidence="2">The sequence shown here is derived from an EMBL/GenBank/DDBJ whole genome shotgun (WGS) entry which is preliminary data.</text>
</comment>
<reference evidence="2" key="1">
    <citation type="journal article" date="2023" name="G3 (Bethesda)">
        <title>A reference genome for the long-term kleptoplast-retaining sea slug Elysia crispata morphotype clarki.</title>
        <authorList>
            <person name="Eastman K.E."/>
            <person name="Pendleton A.L."/>
            <person name="Shaikh M.A."/>
            <person name="Suttiyut T."/>
            <person name="Ogas R."/>
            <person name="Tomko P."/>
            <person name="Gavelis G."/>
            <person name="Widhalm J.R."/>
            <person name="Wisecaver J.H."/>
        </authorList>
    </citation>
    <scope>NUCLEOTIDE SEQUENCE</scope>
    <source>
        <strain evidence="2">ECLA1</strain>
    </source>
</reference>